<evidence type="ECO:0000313" key="2">
    <source>
        <dbReference type="EMBL" id="MFC4833920.1"/>
    </source>
</evidence>
<proteinExistence type="predicted"/>
<comment type="caution">
    <text evidence="2">The sequence shown here is derived from an EMBL/GenBank/DDBJ whole genome shotgun (WGS) entry which is preliminary data.</text>
</comment>
<sequence>MSTEPTVSVCVPAYNGARTLDATLRSILDTDLDFELVVLDNASEDGTGAIARSFGDDRMRVFRNDEVLPIGQNWNRVVELSTGHLVKIVCADDVLTPGSIAAQREIMKDPAIALVSSRFDVIDEGGAMKEAGLGIPGLIGLHPPRALVRTVVRRGPADFGPTAASMFRREHFDRAGGFRGDLVFPMDVDLFARVAAFGSFFGMPERTAAWRSSSFNLCSQTSSLSKLSDMFHFHHRISREYPELVSRVDVILGDLRLVRAGLGRLWVRSRAVVGRRPDPSSAPSGLAREVAL</sequence>
<protein>
    <submittedName>
        <fullName evidence="2">Glycosyltransferase family 2 protein</fullName>
    </submittedName>
</protein>
<feature type="domain" description="Glycosyltransferase 2-like" evidence="1">
    <location>
        <begin position="8"/>
        <end position="173"/>
    </location>
</feature>
<dbReference type="SUPFAM" id="SSF53448">
    <property type="entry name" value="Nucleotide-diphospho-sugar transferases"/>
    <property type="match status" value="1"/>
</dbReference>
<dbReference type="PANTHER" id="PTHR43685">
    <property type="entry name" value="GLYCOSYLTRANSFERASE"/>
    <property type="match status" value="1"/>
</dbReference>
<dbReference type="InterPro" id="IPR050834">
    <property type="entry name" value="Glycosyltransf_2"/>
</dbReference>
<evidence type="ECO:0000259" key="1">
    <source>
        <dbReference type="Pfam" id="PF00535"/>
    </source>
</evidence>
<dbReference type="Pfam" id="PF00535">
    <property type="entry name" value="Glycos_transf_2"/>
    <property type="match status" value="1"/>
</dbReference>
<dbReference type="RefSeq" id="WP_274188031.1">
    <property type="nucleotide sequence ID" value="NZ_BAABHN010000036.1"/>
</dbReference>
<name>A0ABV9RJJ3_9PSEU</name>
<reference evidence="3" key="1">
    <citation type="journal article" date="2019" name="Int. J. Syst. Evol. Microbiol.">
        <title>The Global Catalogue of Microorganisms (GCM) 10K type strain sequencing project: providing services to taxonomists for standard genome sequencing and annotation.</title>
        <authorList>
            <consortium name="The Broad Institute Genomics Platform"/>
            <consortium name="The Broad Institute Genome Sequencing Center for Infectious Disease"/>
            <person name="Wu L."/>
            <person name="Ma J."/>
        </authorList>
    </citation>
    <scope>NUCLEOTIDE SEQUENCE [LARGE SCALE GENOMIC DNA]</scope>
    <source>
        <strain evidence="3">CCUG 50347</strain>
    </source>
</reference>
<dbReference type="PANTHER" id="PTHR43685:SF2">
    <property type="entry name" value="GLYCOSYLTRANSFERASE 2-LIKE DOMAIN-CONTAINING PROTEIN"/>
    <property type="match status" value="1"/>
</dbReference>
<organism evidence="2 3">
    <name type="scientific">Actinomycetospora chibensis</name>
    <dbReference type="NCBI Taxonomy" id="663606"/>
    <lineage>
        <taxon>Bacteria</taxon>
        <taxon>Bacillati</taxon>
        <taxon>Actinomycetota</taxon>
        <taxon>Actinomycetes</taxon>
        <taxon>Pseudonocardiales</taxon>
        <taxon>Pseudonocardiaceae</taxon>
        <taxon>Actinomycetospora</taxon>
    </lineage>
</organism>
<dbReference type="InterPro" id="IPR029044">
    <property type="entry name" value="Nucleotide-diphossugar_trans"/>
</dbReference>
<dbReference type="Gene3D" id="3.90.550.10">
    <property type="entry name" value="Spore Coat Polysaccharide Biosynthesis Protein SpsA, Chain A"/>
    <property type="match status" value="1"/>
</dbReference>
<accession>A0ABV9RJJ3</accession>
<evidence type="ECO:0000313" key="3">
    <source>
        <dbReference type="Proteomes" id="UP001595909"/>
    </source>
</evidence>
<dbReference type="InterPro" id="IPR001173">
    <property type="entry name" value="Glyco_trans_2-like"/>
</dbReference>
<keyword evidence="3" id="KW-1185">Reference proteome</keyword>
<dbReference type="EMBL" id="JBHSIM010000036">
    <property type="protein sequence ID" value="MFC4833920.1"/>
    <property type="molecule type" value="Genomic_DNA"/>
</dbReference>
<gene>
    <name evidence="2" type="ORF">ACFPEL_16015</name>
</gene>
<dbReference type="Proteomes" id="UP001595909">
    <property type="component" value="Unassembled WGS sequence"/>
</dbReference>